<dbReference type="GO" id="GO:0016020">
    <property type="term" value="C:membrane"/>
    <property type="evidence" value="ECO:0007669"/>
    <property type="project" value="UniProtKB-SubCell"/>
</dbReference>
<dbReference type="GO" id="GO:0005783">
    <property type="term" value="C:endoplasmic reticulum"/>
    <property type="evidence" value="ECO:0007669"/>
    <property type="project" value="TreeGrafter"/>
</dbReference>
<evidence type="ECO:0000256" key="6">
    <source>
        <dbReference type="ARBA" id="ARBA00023139"/>
    </source>
</evidence>
<keyword evidence="7" id="KW-0449">Lipoprotein</keyword>
<comment type="caution">
    <text evidence="11">Lacks conserved residue(s) required for the propagation of feature annotation.</text>
</comment>
<dbReference type="PANTHER" id="PTHR22883:SF23">
    <property type="entry name" value="PALMITOYLTRANSFERASE ZDHHC6"/>
    <property type="match status" value="1"/>
</dbReference>
<dbReference type="GO" id="GO:0006612">
    <property type="term" value="P:protein targeting to membrane"/>
    <property type="evidence" value="ECO:0007669"/>
    <property type="project" value="TreeGrafter"/>
</dbReference>
<dbReference type="EC" id="2.3.1.225" evidence="11"/>
<evidence type="ECO:0000313" key="14">
    <source>
        <dbReference type="Proteomes" id="UP000717328"/>
    </source>
</evidence>
<keyword evidence="14" id="KW-1185">Reference proteome</keyword>
<sequence length="280" mass="30805">MNSPNTLKKPKAKGATCCGVIEEAAHRTREKREARIGPQPWIVVLTSPGYARDQHTSPGAQPMYPDPAPFVPYDLAVEGTRMSQSRPSHSLTPSADIDLESIAGPSYENLRSSGPRPTPDFPPFQMPANTNGNNHGHANFDCLSEPAPGAAAIQEKSLGDGISRRPSLKPVLRPEQRYCPYNEIVKPYRTHHCRTCGTCVLKYDHHCSWIGQCVGACNQKFFLNFTTAALAYTIYVCAVLIVFTVRAATSPRGDLDPQRIVIIALYFMPHFQVSMALSSH</sequence>
<keyword evidence="3 11" id="KW-0812">Transmembrane</keyword>
<dbReference type="Proteomes" id="UP000717328">
    <property type="component" value="Unassembled WGS sequence"/>
</dbReference>
<comment type="catalytic activity">
    <reaction evidence="10 11">
        <text>L-cysteinyl-[protein] + hexadecanoyl-CoA = S-hexadecanoyl-L-cysteinyl-[protein] + CoA</text>
        <dbReference type="Rhea" id="RHEA:36683"/>
        <dbReference type="Rhea" id="RHEA-COMP:10131"/>
        <dbReference type="Rhea" id="RHEA-COMP:11032"/>
        <dbReference type="ChEBI" id="CHEBI:29950"/>
        <dbReference type="ChEBI" id="CHEBI:57287"/>
        <dbReference type="ChEBI" id="CHEBI:57379"/>
        <dbReference type="ChEBI" id="CHEBI:74151"/>
        <dbReference type="EC" id="2.3.1.225"/>
    </reaction>
</comment>
<evidence type="ECO:0000259" key="12">
    <source>
        <dbReference type="Pfam" id="PF01529"/>
    </source>
</evidence>
<keyword evidence="8 11" id="KW-0012">Acyltransferase</keyword>
<evidence type="ECO:0000256" key="1">
    <source>
        <dbReference type="ARBA" id="ARBA00004141"/>
    </source>
</evidence>
<dbReference type="InterPro" id="IPR001594">
    <property type="entry name" value="Palmitoyltrfase_DHHC"/>
</dbReference>
<evidence type="ECO:0000256" key="10">
    <source>
        <dbReference type="ARBA" id="ARBA00048048"/>
    </source>
</evidence>
<comment type="similarity">
    <text evidence="9">Belongs to the DHHC palmitoyltransferase family. PFA5 subfamily.</text>
</comment>
<dbReference type="Pfam" id="PF01529">
    <property type="entry name" value="DHHC"/>
    <property type="match status" value="1"/>
</dbReference>
<dbReference type="OrthoDB" id="1436450at2759"/>
<dbReference type="EMBL" id="JABCKI010000339">
    <property type="protein sequence ID" value="KAG5650899.1"/>
    <property type="molecule type" value="Genomic_DNA"/>
</dbReference>
<keyword evidence="4 11" id="KW-1133">Transmembrane helix</keyword>
<feature type="domain" description="Palmitoyltransferase DHHC" evidence="12">
    <location>
        <begin position="175"/>
        <end position="252"/>
    </location>
</feature>
<feature type="transmembrane region" description="Helical" evidence="11">
    <location>
        <begin position="221"/>
        <end position="248"/>
    </location>
</feature>
<comment type="subcellular location">
    <subcellularLocation>
        <location evidence="1">Membrane</location>
        <topology evidence="1">Multi-pass membrane protein</topology>
    </subcellularLocation>
</comment>
<protein>
    <recommendedName>
        <fullName evidence="11">Palmitoyltransferase</fullName>
        <ecNumber evidence="11">2.3.1.225</ecNumber>
    </recommendedName>
</protein>
<evidence type="ECO:0000256" key="3">
    <source>
        <dbReference type="ARBA" id="ARBA00022692"/>
    </source>
</evidence>
<dbReference type="GO" id="GO:0005794">
    <property type="term" value="C:Golgi apparatus"/>
    <property type="evidence" value="ECO:0007669"/>
    <property type="project" value="TreeGrafter"/>
</dbReference>
<evidence type="ECO:0000256" key="9">
    <source>
        <dbReference type="ARBA" id="ARBA00038298"/>
    </source>
</evidence>
<comment type="domain">
    <text evidence="11">The DHHC domain is required for palmitoyltransferase activity.</text>
</comment>
<evidence type="ECO:0000256" key="4">
    <source>
        <dbReference type="ARBA" id="ARBA00022989"/>
    </source>
</evidence>
<evidence type="ECO:0000256" key="11">
    <source>
        <dbReference type="RuleBase" id="RU079119"/>
    </source>
</evidence>
<evidence type="ECO:0000256" key="7">
    <source>
        <dbReference type="ARBA" id="ARBA00023288"/>
    </source>
</evidence>
<reference evidence="13" key="1">
    <citation type="submission" date="2021-02" db="EMBL/GenBank/DDBJ databases">
        <authorList>
            <person name="Nieuwenhuis M."/>
            <person name="Van De Peppel L.J.J."/>
        </authorList>
    </citation>
    <scope>NUCLEOTIDE SEQUENCE</scope>
    <source>
        <strain evidence="13">D49</strain>
    </source>
</reference>
<keyword evidence="2 11" id="KW-0808">Transferase</keyword>
<evidence type="ECO:0000256" key="8">
    <source>
        <dbReference type="ARBA" id="ARBA00023315"/>
    </source>
</evidence>
<gene>
    <name evidence="13" type="ORF">H0H81_010597</name>
</gene>
<evidence type="ECO:0000256" key="2">
    <source>
        <dbReference type="ARBA" id="ARBA00022679"/>
    </source>
</evidence>
<keyword evidence="5 11" id="KW-0472">Membrane</keyword>
<keyword evidence="6" id="KW-0564">Palmitate</keyword>
<reference evidence="13" key="2">
    <citation type="submission" date="2021-10" db="EMBL/GenBank/DDBJ databases">
        <title>Phylogenomics reveals ancestral predisposition of the termite-cultivated fungus Termitomyces towards a domesticated lifestyle.</title>
        <authorList>
            <person name="Auxier B."/>
            <person name="Grum-Grzhimaylo A."/>
            <person name="Cardenas M.E."/>
            <person name="Lodge J.D."/>
            <person name="Laessoe T."/>
            <person name="Pedersen O."/>
            <person name="Smith M.E."/>
            <person name="Kuyper T.W."/>
            <person name="Franco-Molano E.A."/>
            <person name="Baroni T.J."/>
            <person name="Aanen D.K."/>
        </authorList>
    </citation>
    <scope>NUCLEOTIDE SEQUENCE</scope>
    <source>
        <strain evidence="13">D49</strain>
    </source>
</reference>
<dbReference type="AlphaFoldDB" id="A0A9P7GJJ9"/>
<accession>A0A9P7GJJ9</accession>
<dbReference type="InterPro" id="IPR039859">
    <property type="entry name" value="PFA4/ZDH16/20/ERF2-like"/>
</dbReference>
<dbReference type="PANTHER" id="PTHR22883">
    <property type="entry name" value="ZINC FINGER DHHC DOMAIN CONTAINING PROTEIN"/>
    <property type="match status" value="1"/>
</dbReference>
<dbReference type="GO" id="GO:0019706">
    <property type="term" value="F:protein-cysteine S-palmitoyltransferase activity"/>
    <property type="evidence" value="ECO:0007669"/>
    <property type="project" value="UniProtKB-EC"/>
</dbReference>
<comment type="caution">
    <text evidence="13">The sequence shown here is derived from an EMBL/GenBank/DDBJ whole genome shotgun (WGS) entry which is preliminary data.</text>
</comment>
<organism evidence="13 14">
    <name type="scientific">Sphagnurus paluster</name>
    <dbReference type="NCBI Taxonomy" id="117069"/>
    <lineage>
        <taxon>Eukaryota</taxon>
        <taxon>Fungi</taxon>
        <taxon>Dikarya</taxon>
        <taxon>Basidiomycota</taxon>
        <taxon>Agaricomycotina</taxon>
        <taxon>Agaricomycetes</taxon>
        <taxon>Agaricomycetidae</taxon>
        <taxon>Agaricales</taxon>
        <taxon>Tricholomatineae</taxon>
        <taxon>Lyophyllaceae</taxon>
        <taxon>Sphagnurus</taxon>
    </lineage>
</organism>
<dbReference type="PROSITE" id="PS50216">
    <property type="entry name" value="DHHC"/>
    <property type="match status" value="1"/>
</dbReference>
<proteinExistence type="inferred from homology"/>
<name>A0A9P7GJJ9_9AGAR</name>
<evidence type="ECO:0000256" key="5">
    <source>
        <dbReference type="ARBA" id="ARBA00023136"/>
    </source>
</evidence>
<evidence type="ECO:0000313" key="13">
    <source>
        <dbReference type="EMBL" id="KAG5650899.1"/>
    </source>
</evidence>